<dbReference type="Proteomes" id="UP000315901">
    <property type="component" value="Unassembled WGS sequence"/>
</dbReference>
<evidence type="ECO:0000256" key="10">
    <source>
        <dbReference type="ARBA" id="ARBA00052328"/>
    </source>
</evidence>
<evidence type="ECO:0000259" key="14">
    <source>
        <dbReference type="Pfam" id="PF02885"/>
    </source>
</evidence>
<organism evidence="15 16">
    <name type="scientific">Maribrevibacterium harenarium</name>
    <dbReference type="NCBI Taxonomy" id="2589817"/>
    <lineage>
        <taxon>Bacteria</taxon>
        <taxon>Pseudomonadati</taxon>
        <taxon>Pseudomonadota</taxon>
        <taxon>Gammaproteobacteria</taxon>
        <taxon>Oceanospirillales</taxon>
        <taxon>Oceanospirillaceae</taxon>
        <taxon>Maribrevibacterium</taxon>
    </lineage>
</organism>
<feature type="binding site" evidence="12">
    <location>
        <position position="226"/>
    </location>
    <ligand>
        <name>Mg(2+)</name>
        <dbReference type="ChEBI" id="CHEBI:18420"/>
        <label>2</label>
    </ligand>
</feature>
<evidence type="ECO:0000256" key="6">
    <source>
        <dbReference type="ARBA" id="ARBA00022723"/>
    </source>
</evidence>
<evidence type="ECO:0000256" key="9">
    <source>
        <dbReference type="ARBA" id="ARBA00023141"/>
    </source>
</evidence>
<proteinExistence type="inferred from homology"/>
<sequence length="344" mass="35899">MDIQQAIGRVVERQDLNAEQMTSVMTAIMTGEATPAQIGGFLIGLRMKGETVEEITAAAQVMRGLSDKVSLNVDNIVDTCGTGGDGQHLFNVSTASAFVAAAAGANVAKHGGRSVSSKSGSADVLEQAGIYLGLTAEQVSRCVQEIGVGFMFAPNHHAAMKYAVGPRREMATRTIFNLLGPLTNPAGATRQVMGVFAKEWVRPIAEVLKQLGSEHVLVVHSEDGLDEISLAAPTFVAELKNGEISEYSIQPEDFGIASQPLASVQALDAESSLAMVKQALEGKGQVNGPRDIVALNAGAAIYVSGVADSLAEGVAMAEDVIGGGVAKIKLSELASFTRCFKPQD</sequence>
<feature type="domain" description="Glycosyl transferase family 3 N-terminal" evidence="14">
    <location>
        <begin position="4"/>
        <end position="63"/>
    </location>
</feature>
<dbReference type="GO" id="GO:0005829">
    <property type="term" value="C:cytosol"/>
    <property type="evidence" value="ECO:0007669"/>
    <property type="project" value="TreeGrafter"/>
</dbReference>
<feature type="domain" description="Glycosyl transferase family 3" evidence="13">
    <location>
        <begin position="75"/>
        <end position="326"/>
    </location>
</feature>
<comment type="pathway">
    <text evidence="1 12">Amino-acid biosynthesis; L-tryptophan biosynthesis; L-tryptophan from chorismate: step 2/5.</text>
</comment>
<dbReference type="FunFam" id="1.20.970.10:FF:000006">
    <property type="entry name" value="Anthranilate phosphoribosyltransferase"/>
    <property type="match status" value="1"/>
</dbReference>
<feature type="binding site" evidence="12">
    <location>
        <position position="167"/>
    </location>
    <ligand>
        <name>anthranilate</name>
        <dbReference type="ChEBI" id="CHEBI:16567"/>
        <label>2</label>
    </ligand>
</feature>
<dbReference type="FunFam" id="3.40.1030.10:FF:000002">
    <property type="entry name" value="Anthranilate phosphoribosyltransferase"/>
    <property type="match status" value="1"/>
</dbReference>
<dbReference type="EC" id="2.4.2.18" evidence="12"/>
<comment type="subunit">
    <text evidence="2 12">Homodimer.</text>
</comment>
<dbReference type="SUPFAM" id="SSF52418">
    <property type="entry name" value="Nucleoside phosphorylase/phosphoribosyltransferase catalytic domain"/>
    <property type="match status" value="1"/>
</dbReference>
<feature type="binding site" evidence="12">
    <location>
        <position position="227"/>
    </location>
    <ligand>
        <name>Mg(2+)</name>
        <dbReference type="ChEBI" id="CHEBI:18420"/>
        <label>1</label>
    </ligand>
</feature>
<keyword evidence="7 12" id="KW-0822">Tryptophan biosynthesis</keyword>
<evidence type="ECO:0000256" key="7">
    <source>
        <dbReference type="ARBA" id="ARBA00022822"/>
    </source>
</evidence>
<dbReference type="InterPro" id="IPR005940">
    <property type="entry name" value="Anthranilate_Pribosyl_Tfrase"/>
</dbReference>
<comment type="similarity">
    <text evidence="12">Belongs to the anthranilate phosphoribosyltransferase family.</text>
</comment>
<feature type="binding site" evidence="12">
    <location>
        <begin position="84"/>
        <end position="85"/>
    </location>
    <ligand>
        <name>5-phospho-alpha-D-ribose 1-diphosphate</name>
        <dbReference type="ChEBI" id="CHEBI:58017"/>
    </ligand>
</feature>
<dbReference type="RefSeq" id="WP_140587116.1">
    <property type="nucleotide sequence ID" value="NZ_VFRR01000003.1"/>
</dbReference>
<dbReference type="AlphaFoldDB" id="A0A501X3E7"/>
<evidence type="ECO:0000313" key="15">
    <source>
        <dbReference type="EMBL" id="TPE54947.1"/>
    </source>
</evidence>
<keyword evidence="3 12" id="KW-0028">Amino-acid biosynthesis</keyword>
<protein>
    <recommendedName>
        <fullName evidence="12">Anthranilate phosphoribosyltransferase</fullName>
        <ecNumber evidence="12">2.4.2.18</ecNumber>
    </recommendedName>
</protein>
<evidence type="ECO:0000313" key="16">
    <source>
        <dbReference type="Proteomes" id="UP000315901"/>
    </source>
</evidence>
<feature type="binding site" evidence="12">
    <location>
        <position position="227"/>
    </location>
    <ligand>
        <name>Mg(2+)</name>
        <dbReference type="ChEBI" id="CHEBI:18420"/>
        <label>2</label>
    </ligand>
</feature>
<comment type="caution">
    <text evidence="12">Lacks conserved residue(s) required for the propagation of feature annotation.</text>
</comment>
<keyword evidence="6 12" id="KW-0479">Metal-binding</keyword>
<dbReference type="InterPro" id="IPR000312">
    <property type="entry name" value="Glycosyl_Trfase_fam3"/>
</dbReference>
<dbReference type="NCBIfam" id="TIGR01245">
    <property type="entry name" value="trpD"/>
    <property type="match status" value="1"/>
</dbReference>
<dbReference type="OrthoDB" id="9806430at2"/>
<evidence type="ECO:0000256" key="2">
    <source>
        <dbReference type="ARBA" id="ARBA00011738"/>
    </source>
</evidence>
<keyword evidence="5 12" id="KW-0808">Transferase</keyword>
<evidence type="ECO:0000256" key="11">
    <source>
        <dbReference type="ARBA" id="ARBA00061188"/>
    </source>
</evidence>
<dbReference type="UniPathway" id="UPA00035">
    <property type="reaction ID" value="UER00041"/>
</dbReference>
<dbReference type="EMBL" id="VFRR01000003">
    <property type="protein sequence ID" value="TPE54947.1"/>
    <property type="molecule type" value="Genomic_DNA"/>
</dbReference>
<reference evidence="15 16" key="1">
    <citation type="submission" date="2019-06" db="EMBL/GenBank/DDBJ databases">
        <title>A novel bacterium of genus Marinomonas, isolated from coastal sand.</title>
        <authorList>
            <person name="Huang H."/>
            <person name="Mo K."/>
            <person name="Hu Y."/>
        </authorList>
    </citation>
    <scope>NUCLEOTIDE SEQUENCE [LARGE SCALE GENOMIC DNA]</scope>
    <source>
        <strain evidence="15 16">HB171799</strain>
    </source>
</reference>
<evidence type="ECO:0000256" key="12">
    <source>
        <dbReference type="HAMAP-Rule" id="MF_00211"/>
    </source>
</evidence>
<feature type="binding site" evidence="12">
    <location>
        <position position="81"/>
    </location>
    <ligand>
        <name>anthranilate</name>
        <dbReference type="ChEBI" id="CHEBI:16567"/>
        <label>1</label>
    </ligand>
</feature>
<evidence type="ECO:0000256" key="8">
    <source>
        <dbReference type="ARBA" id="ARBA00022842"/>
    </source>
</evidence>
<keyword evidence="4 12" id="KW-0328">Glycosyltransferase</keyword>
<gene>
    <name evidence="12 15" type="primary">trpD</name>
    <name evidence="15" type="ORF">FJM67_02505</name>
</gene>
<dbReference type="SUPFAM" id="SSF47648">
    <property type="entry name" value="Nucleoside phosphorylase/phosphoribosyltransferase N-terminal domain"/>
    <property type="match status" value="1"/>
</dbReference>
<feature type="binding site" evidence="12">
    <location>
        <position position="93"/>
    </location>
    <ligand>
        <name>Mg(2+)</name>
        <dbReference type="ChEBI" id="CHEBI:18420"/>
        <label>1</label>
    </ligand>
</feature>
<evidence type="ECO:0000256" key="1">
    <source>
        <dbReference type="ARBA" id="ARBA00004907"/>
    </source>
</evidence>
<evidence type="ECO:0000256" key="5">
    <source>
        <dbReference type="ARBA" id="ARBA00022679"/>
    </source>
</evidence>
<dbReference type="GO" id="GO:0000162">
    <property type="term" value="P:L-tryptophan biosynthetic process"/>
    <property type="evidence" value="ECO:0007669"/>
    <property type="project" value="UniProtKB-UniRule"/>
</dbReference>
<comment type="function">
    <text evidence="12">Catalyzes the transfer of the phosphoribosyl group of 5-phosphorylribose-1-pyrophosphate (PRPP) to anthranilate to yield N-(5'-phosphoribosyl)-anthranilate (PRA).</text>
</comment>
<keyword evidence="8 12" id="KW-0460">Magnesium</keyword>
<dbReference type="Pfam" id="PF00591">
    <property type="entry name" value="Glycos_transf_3"/>
    <property type="match status" value="1"/>
</dbReference>
<dbReference type="Gene3D" id="1.20.970.10">
    <property type="entry name" value="Transferase, Pyrimidine Nucleoside Phosphorylase, Chain C"/>
    <property type="match status" value="1"/>
</dbReference>
<dbReference type="InterPro" id="IPR017459">
    <property type="entry name" value="Glycosyl_Trfase_fam3_N_dom"/>
</dbReference>
<comment type="cofactor">
    <cofactor evidence="12">
        <name>Mg(2+)</name>
        <dbReference type="ChEBI" id="CHEBI:18420"/>
    </cofactor>
    <text evidence="12">Binds 2 magnesium ions per monomer.</text>
</comment>
<evidence type="ECO:0000256" key="4">
    <source>
        <dbReference type="ARBA" id="ARBA00022676"/>
    </source>
</evidence>
<dbReference type="GO" id="GO:0000287">
    <property type="term" value="F:magnesium ion binding"/>
    <property type="evidence" value="ECO:0007669"/>
    <property type="project" value="UniProtKB-UniRule"/>
</dbReference>
<evidence type="ECO:0000259" key="13">
    <source>
        <dbReference type="Pfam" id="PF00591"/>
    </source>
</evidence>
<feature type="binding site" evidence="12">
    <location>
        <position position="121"/>
    </location>
    <ligand>
        <name>5-phospho-alpha-D-ribose 1-diphosphate</name>
        <dbReference type="ChEBI" id="CHEBI:58017"/>
    </ligand>
</feature>
<dbReference type="InterPro" id="IPR035902">
    <property type="entry name" value="Nuc_phospho_transferase"/>
</dbReference>
<accession>A0A501X3E7</accession>
<keyword evidence="9 12" id="KW-0057">Aromatic amino acid biosynthesis</keyword>
<dbReference type="HAMAP" id="MF_00211">
    <property type="entry name" value="TrpD"/>
    <property type="match status" value="1"/>
</dbReference>
<dbReference type="PANTHER" id="PTHR43285">
    <property type="entry name" value="ANTHRANILATE PHOSPHORIBOSYLTRANSFERASE"/>
    <property type="match status" value="1"/>
</dbReference>
<feature type="binding site" evidence="12">
    <location>
        <position position="81"/>
    </location>
    <ligand>
        <name>5-phospho-alpha-D-ribose 1-diphosphate</name>
        <dbReference type="ChEBI" id="CHEBI:58017"/>
    </ligand>
</feature>
<dbReference type="Gene3D" id="3.40.1030.10">
    <property type="entry name" value="Nucleoside phosphorylase/phosphoribosyltransferase catalytic domain"/>
    <property type="match status" value="1"/>
</dbReference>
<feature type="binding site" evidence="12">
    <location>
        <begin position="109"/>
        <end position="117"/>
    </location>
    <ligand>
        <name>5-phospho-alpha-D-ribose 1-diphosphate</name>
        <dbReference type="ChEBI" id="CHEBI:58017"/>
    </ligand>
</feature>
<evidence type="ECO:0000256" key="3">
    <source>
        <dbReference type="ARBA" id="ARBA00022605"/>
    </source>
</evidence>
<dbReference type="InterPro" id="IPR036320">
    <property type="entry name" value="Glycosyl_Trfase_fam3_N_dom_sf"/>
</dbReference>
<comment type="catalytic activity">
    <reaction evidence="10 12">
        <text>N-(5-phospho-beta-D-ribosyl)anthranilate + diphosphate = 5-phospho-alpha-D-ribose 1-diphosphate + anthranilate</text>
        <dbReference type="Rhea" id="RHEA:11768"/>
        <dbReference type="ChEBI" id="CHEBI:16567"/>
        <dbReference type="ChEBI" id="CHEBI:18277"/>
        <dbReference type="ChEBI" id="CHEBI:33019"/>
        <dbReference type="ChEBI" id="CHEBI:58017"/>
        <dbReference type="EC" id="2.4.2.18"/>
    </reaction>
</comment>
<dbReference type="Pfam" id="PF02885">
    <property type="entry name" value="Glycos_trans_3N"/>
    <property type="match status" value="1"/>
</dbReference>
<comment type="caution">
    <text evidence="15">The sequence shown here is derived from an EMBL/GenBank/DDBJ whole genome shotgun (WGS) entry which is preliminary data.</text>
</comment>
<comment type="similarity">
    <text evidence="11">In the C-terminal section; belongs to the anthranilate phosphoribosyltransferase family.</text>
</comment>
<dbReference type="PANTHER" id="PTHR43285:SF2">
    <property type="entry name" value="ANTHRANILATE PHOSPHORIBOSYLTRANSFERASE"/>
    <property type="match status" value="1"/>
</dbReference>
<name>A0A501X3E7_9GAMM</name>
<dbReference type="GO" id="GO:0004048">
    <property type="term" value="F:anthranilate phosphoribosyltransferase activity"/>
    <property type="evidence" value="ECO:0007669"/>
    <property type="project" value="UniProtKB-UniRule"/>
</dbReference>
<keyword evidence="16" id="KW-1185">Reference proteome</keyword>
<feature type="binding site" evidence="12">
    <location>
        <begin position="91"/>
        <end position="94"/>
    </location>
    <ligand>
        <name>5-phospho-alpha-D-ribose 1-diphosphate</name>
        <dbReference type="ChEBI" id="CHEBI:58017"/>
    </ligand>
</feature>